<protein>
    <recommendedName>
        <fullName evidence="1">Carboxylesterase type B domain-containing protein</fullName>
    </recommendedName>
</protein>
<sequence length="497" mass="52677">MRVADGWYEGTATEKTRAFLGIRYAQAPTGALRFASPMPMPEHDGVWGAKVASPPCPQLGVDGKPVSTDEDCLTVNVITPRRQTVGQALPVMVWFHGGGFTVGDGHQYDPARLVEEGNVIVVTANFRLGVLAQLGLPGVPGSGDFGLADQLSVLQWAHRNVSAFGGDPQNVTMFGESSGAMSICALLSSPSANGLAAKAILSSGSCATSWPAGTLALDARPARPYAPVAESEQRGLALAKEVGCPQAQPLDCLRRLPAEALVSHAAEFGNLLAYGTPLLPEDPLRAVMDGTSSAIPVISGSNHDEGTAAVAGSSRDGPIDGARYEELVRNAFGAQSGRVLEEYPLARFPSPGDAWARIATDAAWICPAMRADAALARIAPVYSYEFDDLTAPNRVDVGASGVALGAAHATELSYLFDVSTLDGVRLGPKREDLAKRMIRYWTSFAWRSEPQGDVPWPRRGEGANGPVLRIYPVGQKTPSPLPPWEEHRCSFWEPLSA</sequence>
<dbReference type="InterPro" id="IPR050309">
    <property type="entry name" value="Type-B_Carboxylest/Lipase"/>
</dbReference>
<dbReference type="PROSITE" id="PS00941">
    <property type="entry name" value="CARBOXYLESTERASE_B_2"/>
    <property type="match status" value="1"/>
</dbReference>
<dbReference type="InterPro" id="IPR029058">
    <property type="entry name" value="AB_hydrolase_fold"/>
</dbReference>
<dbReference type="InterPro" id="IPR019819">
    <property type="entry name" value="Carboxylesterase_B_CS"/>
</dbReference>
<dbReference type="Proteomes" id="UP000004816">
    <property type="component" value="Unassembled WGS sequence"/>
</dbReference>
<proteinExistence type="predicted"/>
<dbReference type="AlphaFoldDB" id="E5XRF7"/>
<evidence type="ECO:0000313" key="2">
    <source>
        <dbReference type="EMBL" id="EFV13059.2"/>
    </source>
</evidence>
<dbReference type="ESTHER" id="9acto-e5xrf7">
    <property type="family name" value="Carb_B_Bacteria"/>
</dbReference>
<name>E5XRF7_SEGRC</name>
<organism evidence="2 3">
    <name type="scientific">Segniliparus rugosus (strain ATCC BAA-974 / DSM 45345 / CCUG 50838 / CIP 108380 / JCM 13579 / CDC 945)</name>
    <dbReference type="NCBI Taxonomy" id="679197"/>
    <lineage>
        <taxon>Bacteria</taxon>
        <taxon>Bacillati</taxon>
        <taxon>Actinomycetota</taxon>
        <taxon>Actinomycetes</taxon>
        <taxon>Mycobacteriales</taxon>
        <taxon>Segniliparaceae</taxon>
        <taxon>Segniliparus</taxon>
    </lineage>
</organism>
<dbReference type="STRING" id="679197.HMPREF9336_02079"/>
<comment type="caution">
    <text evidence="2">The sequence shown here is derived from an EMBL/GenBank/DDBJ whole genome shotgun (WGS) entry which is preliminary data.</text>
</comment>
<dbReference type="EMBL" id="ACZI02000002">
    <property type="protein sequence ID" value="EFV13059.2"/>
    <property type="molecule type" value="Genomic_DNA"/>
</dbReference>
<dbReference type="Pfam" id="PF00135">
    <property type="entry name" value="COesterase"/>
    <property type="match status" value="1"/>
</dbReference>
<dbReference type="Gene3D" id="3.40.50.1820">
    <property type="entry name" value="alpha/beta hydrolase"/>
    <property type="match status" value="1"/>
</dbReference>
<reference evidence="2 3" key="1">
    <citation type="journal article" date="2011" name="Stand. Genomic Sci.">
        <title>High quality draft genome sequence of Segniliparus rugosus CDC 945(T)= (ATCC BAA-974(T)).</title>
        <authorList>
            <person name="Earl A.M."/>
            <person name="Desjardins C.A."/>
            <person name="Fitzgerald M.G."/>
            <person name="Arachchi H.M."/>
            <person name="Zeng Q."/>
            <person name="Mehta T."/>
            <person name="Griggs A."/>
            <person name="Birren B.W."/>
            <person name="Toney N.C."/>
            <person name="Carr J."/>
            <person name="Posey J."/>
            <person name="Butler W.R."/>
        </authorList>
    </citation>
    <scope>NUCLEOTIDE SEQUENCE [LARGE SCALE GENOMIC DNA]</scope>
    <source>
        <strain evidence="3">ATCC BAA-974 / DSM 45345 / CCUG 50838 / CIP 108380 / JCM 13579 / CDC 945</strain>
    </source>
</reference>
<evidence type="ECO:0000313" key="3">
    <source>
        <dbReference type="Proteomes" id="UP000004816"/>
    </source>
</evidence>
<dbReference type="InterPro" id="IPR002018">
    <property type="entry name" value="CarbesteraseB"/>
</dbReference>
<accession>E5XRF7</accession>
<gene>
    <name evidence="2" type="ORF">HMPREF9336_02079</name>
</gene>
<dbReference type="HOGENOM" id="CLU_006586_13_0_11"/>
<keyword evidence="3" id="KW-1185">Reference proteome</keyword>
<evidence type="ECO:0000259" key="1">
    <source>
        <dbReference type="Pfam" id="PF00135"/>
    </source>
</evidence>
<dbReference type="SUPFAM" id="SSF53474">
    <property type="entry name" value="alpha/beta-Hydrolases"/>
    <property type="match status" value="1"/>
</dbReference>
<dbReference type="PANTHER" id="PTHR11559">
    <property type="entry name" value="CARBOXYLESTERASE"/>
    <property type="match status" value="1"/>
</dbReference>
<dbReference type="eggNOG" id="COG2272">
    <property type="taxonomic scope" value="Bacteria"/>
</dbReference>
<feature type="domain" description="Carboxylesterase type B" evidence="1">
    <location>
        <begin position="13"/>
        <end position="475"/>
    </location>
</feature>